<comment type="caution">
    <text evidence="1">The sequence shown here is derived from an EMBL/GenBank/DDBJ whole genome shotgun (WGS) entry which is preliminary data.</text>
</comment>
<reference evidence="1 2" key="1">
    <citation type="submission" date="2020-03" db="EMBL/GenBank/DDBJ databases">
        <title>Identification of Halomonas strains.</title>
        <authorList>
            <person name="Xiao Z."/>
            <person name="Dong F."/>
            <person name="Wang Z."/>
            <person name="Zhao J.-Y."/>
        </authorList>
    </citation>
    <scope>NUCLEOTIDE SEQUENCE [LARGE SCALE GENOMIC DNA]</scope>
    <source>
        <strain evidence="1 2">DX6</strain>
    </source>
</reference>
<dbReference type="EMBL" id="JAAQTO010000056">
    <property type="protein sequence ID" value="NIC07647.1"/>
    <property type="molecule type" value="Genomic_DNA"/>
</dbReference>
<proteinExistence type="predicted"/>
<keyword evidence="2" id="KW-1185">Reference proteome</keyword>
<name>A0ABX0PZJ4_9GAMM</name>
<dbReference type="SUPFAM" id="SSF53850">
    <property type="entry name" value="Periplasmic binding protein-like II"/>
    <property type="match status" value="1"/>
</dbReference>
<evidence type="ECO:0000313" key="2">
    <source>
        <dbReference type="Proteomes" id="UP001318321"/>
    </source>
</evidence>
<sequence length="115" mass="12969">MVVSIHNPLATLTRSELVDIYLGRTSRFPNGQPVTPLDQSESLPIYATFYREYLGHTPTQIKMHWSRLIFTGRGQPPRSLADPQAMADFVAEQANAIGYMNDAHIDERLRVVAID</sequence>
<evidence type="ECO:0000313" key="1">
    <source>
        <dbReference type="EMBL" id="NIC07647.1"/>
    </source>
</evidence>
<gene>
    <name evidence="1" type="ORF">HBJ55_19650</name>
</gene>
<organism evidence="1 2">
    <name type="scientific">Billgrantia bachuensis</name>
    <dbReference type="NCBI Taxonomy" id="2717286"/>
    <lineage>
        <taxon>Bacteria</taxon>
        <taxon>Pseudomonadati</taxon>
        <taxon>Pseudomonadota</taxon>
        <taxon>Gammaproteobacteria</taxon>
        <taxon>Oceanospirillales</taxon>
        <taxon>Halomonadaceae</taxon>
        <taxon>Billgrantia</taxon>
    </lineage>
</organism>
<dbReference type="Proteomes" id="UP001318321">
    <property type="component" value="Unassembled WGS sequence"/>
</dbReference>
<protein>
    <submittedName>
        <fullName evidence="1">Phosphate ABC transporter substrate-binding protein</fullName>
    </submittedName>
</protein>
<dbReference type="Gene3D" id="3.40.190.10">
    <property type="entry name" value="Periplasmic binding protein-like II"/>
    <property type="match status" value="1"/>
</dbReference>
<accession>A0ABX0PZJ4</accession>